<feature type="domain" description="Heterokaryon incompatibility" evidence="1">
    <location>
        <begin position="58"/>
        <end position="260"/>
    </location>
</feature>
<reference evidence="2" key="1">
    <citation type="journal article" date="2020" name="Stud. Mycol.">
        <title>101 Dothideomycetes genomes: a test case for predicting lifestyles and emergence of pathogens.</title>
        <authorList>
            <person name="Haridas S."/>
            <person name="Albert R."/>
            <person name="Binder M."/>
            <person name="Bloem J."/>
            <person name="Labutti K."/>
            <person name="Salamov A."/>
            <person name="Andreopoulos B."/>
            <person name="Baker S."/>
            <person name="Barry K."/>
            <person name="Bills G."/>
            <person name="Bluhm B."/>
            <person name="Cannon C."/>
            <person name="Castanera R."/>
            <person name="Culley D."/>
            <person name="Daum C."/>
            <person name="Ezra D."/>
            <person name="Gonzalez J."/>
            <person name="Henrissat B."/>
            <person name="Kuo A."/>
            <person name="Liang C."/>
            <person name="Lipzen A."/>
            <person name="Lutzoni F."/>
            <person name="Magnuson J."/>
            <person name="Mondo S."/>
            <person name="Nolan M."/>
            <person name="Ohm R."/>
            <person name="Pangilinan J."/>
            <person name="Park H.-J."/>
            <person name="Ramirez L."/>
            <person name="Alfaro M."/>
            <person name="Sun H."/>
            <person name="Tritt A."/>
            <person name="Yoshinaga Y."/>
            <person name="Zwiers L.-H."/>
            <person name="Turgeon B."/>
            <person name="Goodwin S."/>
            <person name="Spatafora J."/>
            <person name="Crous P."/>
            <person name="Grigoriev I."/>
        </authorList>
    </citation>
    <scope>NUCLEOTIDE SEQUENCE</scope>
    <source>
        <strain evidence="2">ATCC 74209</strain>
    </source>
</reference>
<dbReference type="AlphaFoldDB" id="A0A9P4JUC4"/>
<dbReference type="InterPro" id="IPR010730">
    <property type="entry name" value="HET"/>
</dbReference>
<dbReference type="OrthoDB" id="3548654at2759"/>
<gene>
    <name evidence="2" type="ORF">GQ43DRAFT_146464</name>
</gene>
<dbReference type="PANTHER" id="PTHR24148:SF73">
    <property type="entry name" value="HET DOMAIN PROTEIN (AFU_ORTHOLOGUE AFUA_8G01020)"/>
    <property type="match status" value="1"/>
</dbReference>
<dbReference type="InterPro" id="IPR052895">
    <property type="entry name" value="HetReg/Transcr_Mod"/>
</dbReference>
<comment type="caution">
    <text evidence="2">The sequence shown here is derived from an EMBL/GenBank/DDBJ whole genome shotgun (WGS) entry which is preliminary data.</text>
</comment>
<evidence type="ECO:0000313" key="3">
    <source>
        <dbReference type="Proteomes" id="UP000799536"/>
    </source>
</evidence>
<dbReference type="Pfam" id="PF26639">
    <property type="entry name" value="Het-6_barrel"/>
    <property type="match status" value="1"/>
</dbReference>
<sequence length="741" mass="84387">MDDPVPAPHNFARLSNPRSFRLLKLFSFDAPQLDLPDGFGPLLGFSVHEFNLDAPPTYTALSYTWGEAIGEIIDESEGPRTTGDQSLDILMGWGNPTDLGPRDSSFNFQLGNKTYRITQNLQLAMKQLYKSGYAHQWLWIDAICIDQENEDEKTVQVSFMDEIYSKATNVIVWLGPDIHESDFTEFKWLHEDFLASLHIYFIEGGGGVDALKKEHPLDPRFTQKLGVVPPSGGDWRKCWENYFDFCRRRQWFSRVWVVQEVTLAHNITLLCGSQELAWSNVQTFSMLMVRMGWAAHVGKNVVDAFGRAAGDETSRLWLLRYELDRQAEYINTSEEAPEKLKWYRYFQKLLLECRPFNATDPRDKIFALLGMAKKALPIGMELPIKPDYSTSSTAQSVYTSTASILLKEIPRLENLSHLDSKLPEKRLPDLPSWVPDYTQTLLPSPFTVIRDAENAFDCCPLEILPDLPCSISGKILEIKGAEFDTIVELAPPMWDVVRNKEFLACFDICQRLDRQYTKEFNGSGEILWRTLIADSYQRKQAEPEMASYFREWAIARFATQFTPDILQRDESGALYRGKLDEVAIRERLAILDTLRSQSSGSSSPALPNADQILAKCRLMYHFKLSNFLAAHINLSEQKNILSNEAQMMQIEGNSKEFHIALGYVMPSRRLFRTSKGYLGLGPERAVVGDKVWMLQGGRVPFILRGRDGRIHELLGEAYLHGFMHGEMAEAMRARVGGVVIV</sequence>
<protein>
    <recommendedName>
        <fullName evidence="1">Heterokaryon incompatibility domain-containing protein</fullName>
    </recommendedName>
</protein>
<dbReference type="EMBL" id="ML993873">
    <property type="protein sequence ID" value="KAF2204554.1"/>
    <property type="molecule type" value="Genomic_DNA"/>
</dbReference>
<name>A0A9P4JUC4_9PLEO</name>
<dbReference type="PANTHER" id="PTHR24148">
    <property type="entry name" value="ANKYRIN REPEAT DOMAIN-CONTAINING PROTEIN 39 HOMOLOG-RELATED"/>
    <property type="match status" value="1"/>
</dbReference>
<evidence type="ECO:0000259" key="1">
    <source>
        <dbReference type="Pfam" id="PF06985"/>
    </source>
</evidence>
<organism evidence="2 3">
    <name type="scientific">Delitschia confertaspora ATCC 74209</name>
    <dbReference type="NCBI Taxonomy" id="1513339"/>
    <lineage>
        <taxon>Eukaryota</taxon>
        <taxon>Fungi</taxon>
        <taxon>Dikarya</taxon>
        <taxon>Ascomycota</taxon>
        <taxon>Pezizomycotina</taxon>
        <taxon>Dothideomycetes</taxon>
        <taxon>Pleosporomycetidae</taxon>
        <taxon>Pleosporales</taxon>
        <taxon>Delitschiaceae</taxon>
        <taxon>Delitschia</taxon>
    </lineage>
</organism>
<proteinExistence type="predicted"/>
<keyword evidence="3" id="KW-1185">Reference proteome</keyword>
<evidence type="ECO:0000313" key="2">
    <source>
        <dbReference type="EMBL" id="KAF2204554.1"/>
    </source>
</evidence>
<dbReference type="Proteomes" id="UP000799536">
    <property type="component" value="Unassembled WGS sequence"/>
</dbReference>
<accession>A0A9P4JUC4</accession>
<dbReference type="Pfam" id="PF06985">
    <property type="entry name" value="HET"/>
    <property type="match status" value="1"/>
</dbReference>